<dbReference type="Gene3D" id="3.30.530.20">
    <property type="match status" value="1"/>
</dbReference>
<accession>A0A6N4W9B6</accession>
<dbReference type="CDD" id="cd07821">
    <property type="entry name" value="PYR_PYL_RCAR_like"/>
    <property type="match status" value="1"/>
</dbReference>
<dbReference type="EMBL" id="AP022620">
    <property type="protein sequence ID" value="BBZ78620.1"/>
    <property type="molecule type" value="Genomic_DNA"/>
</dbReference>
<dbReference type="InterPro" id="IPR019587">
    <property type="entry name" value="Polyketide_cyclase/dehydratase"/>
</dbReference>
<evidence type="ECO:0000313" key="2">
    <source>
        <dbReference type="Proteomes" id="UP000467249"/>
    </source>
</evidence>
<sequence length="143" mass="15361">MEVVWEVIGDFHGIDRWVGMITASVAEGGGRGSVGSVRRLTLADGRTVAERLLMFDDVARRLAYDFPEGCPFPVDGFVGSVELAPITETGATFLQWHSSFDADGASRDAMASAFQALYAGFVSDLRAHLEGSRFSTATPVATR</sequence>
<evidence type="ECO:0000313" key="1">
    <source>
        <dbReference type="EMBL" id="BBZ78620.1"/>
    </source>
</evidence>
<dbReference type="KEGG" id="many:MANY_39570"/>
<dbReference type="PANTHER" id="PTHR39332:SF7">
    <property type="entry name" value="SRPBCC FAMILY PROTEIN"/>
    <property type="match status" value="1"/>
</dbReference>
<dbReference type="Pfam" id="PF10604">
    <property type="entry name" value="Polyketide_cyc2"/>
    <property type="match status" value="1"/>
</dbReference>
<protein>
    <recommendedName>
        <fullName evidence="3">Polyketide cyclase</fullName>
    </recommendedName>
</protein>
<dbReference type="PANTHER" id="PTHR39332">
    <property type="entry name" value="BLL4707 PROTEIN"/>
    <property type="match status" value="1"/>
</dbReference>
<dbReference type="SUPFAM" id="SSF55961">
    <property type="entry name" value="Bet v1-like"/>
    <property type="match status" value="1"/>
</dbReference>
<dbReference type="InterPro" id="IPR023393">
    <property type="entry name" value="START-like_dom_sf"/>
</dbReference>
<gene>
    <name evidence="1" type="ORF">MANY_39570</name>
</gene>
<keyword evidence="2" id="KW-1185">Reference proteome</keyword>
<dbReference type="AlphaFoldDB" id="A0A6N4W9B6"/>
<evidence type="ECO:0008006" key="3">
    <source>
        <dbReference type="Google" id="ProtNLM"/>
    </source>
</evidence>
<organism evidence="1 2">
    <name type="scientific">Mycolicibacterium anyangense</name>
    <dbReference type="NCBI Taxonomy" id="1431246"/>
    <lineage>
        <taxon>Bacteria</taxon>
        <taxon>Bacillati</taxon>
        <taxon>Actinomycetota</taxon>
        <taxon>Actinomycetes</taxon>
        <taxon>Mycobacteriales</taxon>
        <taxon>Mycobacteriaceae</taxon>
        <taxon>Mycolicibacterium</taxon>
    </lineage>
</organism>
<proteinExistence type="predicted"/>
<dbReference type="Proteomes" id="UP000467249">
    <property type="component" value="Chromosome"/>
</dbReference>
<name>A0A6N4W9B6_9MYCO</name>
<reference evidence="1 2" key="1">
    <citation type="journal article" date="2019" name="Emerg. Microbes Infect.">
        <title>Comprehensive subspecies identification of 175 nontuberculous mycobacteria species based on 7547 genomic profiles.</title>
        <authorList>
            <person name="Matsumoto Y."/>
            <person name="Kinjo T."/>
            <person name="Motooka D."/>
            <person name="Nabeya D."/>
            <person name="Jung N."/>
            <person name="Uechi K."/>
            <person name="Horii T."/>
            <person name="Iida T."/>
            <person name="Fujita J."/>
            <person name="Nakamura S."/>
        </authorList>
    </citation>
    <scope>NUCLEOTIDE SEQUENCE [LARGE SCALE GENOMIC DNA]</scope>
    <source>
        <strain evidence="1 2">JCM 30275</strain>
    </source>
</reference>